<dbReference type="InterPro" id="IPR051798">
    <property type="entry name" value="Class-II_PLP-Dep_Aminotrans"/>
</dbReference>
<evidence type="ECO:0000256" key="3">
    <source>
        <dbReference type="ARBA" id="ARBA00022898"/>
    </source>
</evidence>
<keyword evidence="3" id="KW-0663">Pyridoxal phosphate</keyword>
<comment type="similarity">
    <text evidence="5">Belongs to the class-II pyridoxal-phosphate-dependent aminotransferase family. MalY/PatB cystathionine beta-lyase subfamily.</text>
</comment>
<name>R6X809_9FIRM</name>
<dbReference type="SUPFAM" id="SSF53383">
    <property type="entry name" value="PLP-dependent transferases"/>
    <property type="match status" value="1"/>
</dbReference>
<evidence type="ECO:0000313" key="8">
    <source>
        <dbReference type="Proteomes" id="UP000014937"/>
    </source>
</evidence>
<evidence type="ECO:0000256" key="5">
    <source>
        <dbReference type="ARBA" id="ARBA00037974"/>
    </source>
</evidence>
<dbReference type="EMBL" id="CBGL010000125">
    <property type="protein sequence ID" value="CDD12471.1"/>
    <property type="molecule type" value="Genomic_DNA"/>
</dbReference>
<keyword evidence="4" id="KW-0456">Lyase</keyword>
<evidence type="ECO:0000259" key="6">
    <source>
        <dbReference type="Pfam" id="PF00155"/>
    </source>
</evidence>
<gene>
    <name evidence="7" type="ORF">BN587_01035</name>
</gene>
<comment type="cofactor">
    <cofactor evidence="1">
        <name>pyridoxal 5'-phosphate</name>
        <dbReference type="ChEBI" id="CHEBI:597326"/>
    </cofactor>
</comment>
<dbReference type="CDD" id="cd00609">
    <property type="entry name" value="AAT_like"/>
    <property type="match status" value="1"/>
</dbReference>
<dbReference type="InterPro" id="IPR015424">
    <property type="entry name" value="PyrdxlP-dep_Trfase"/>
</dbReference>
<dbReference type="Proteomes" id="UP000014937">
    <property type="component" value="Unassembled WGS sequence"/>
</dbReference>
<comment type="caution">
    <text evidence="7">The sequence shown here is derived from an EMBL/GenBank/DDBJ whole genome shotgun (WGS) entry which is preliminary data.</text>
</comment>
<reference evidence="7" key="1">
    <citation type="submission" date="2012-11" db="EMBL/GenBank/DDBJ databases">
        <title>Dependencies among metagenomic species, viruses, plasmids and units of genetic variation.</title>
        <authorList>
            <person name="Nielsen H.B."/>
            <person name="Almeida M."/>
            <person name="Juncker A.S."/>
            <person name="Rasmussen S."/>
            <person name="Li J."/>
            <person name="Sunagawa S."/>
            <person name="Plichta D."/>
            <person name="Gautier L."/>
            <person name="Le Chatelier E."/>
            <person name="Peletier E."/>
            <person name="Bonde I."/>
            <person name="Nielsen T."/>
            <person name="Manichanh C."/>
            <person name="Arumugam M."/>
            <person name="Batto J."/>
            <person name="Santos M.B.Q.D."/>
            <person name="Blom N."/>
            <person name="Borruel N."/>
            <person name="Burgdorf K.S."/>
            <person name="Boumezbeur F."/>
            <person name="Casellas F."/>
            <person name="Dore J."/>
            <person name="Guarner F."/>
            <person name="Hansen T."/>
            <person name="Hildebrand F."/>
            <person name="Kaas R.S."/>
            <person name="Kennedy S."/>
            <person name="Kristiansen K."/>
            <person name="Kultima J.R."/>
            <person name="Leonard P."/>
            <person name="Levenez F."/>
            <person name="Lund O."/>
            <person name="Moumen B."/>
            <person name="Le Paslier D."/>
            <person name="Pons N."/>
            <person name="Pedersen O."/>
            <person name="Prifti E."/>
            <person name="Qin J."/>
            <person name="Raes J."/>
            <person name="Tap J."/>
            <person name="Tims S."/>
            <person name="Ussery D.W."/>
            <person name="Yamada T."/>
            <person name="MetaHit consortium"/>
            <person name="Renault P."/>
            <person name="Sicheritz-Ponten T."/>
            <person name="Bork P."/>
            <person name="Wang J."/>
            <person name="Brunak S."/>
            <person name="Ehrlich S.D."/>
        </authorList>
    </citation>
    <scope>NUCLEOTIDE SEQUENCE [LARGE SCALE GENOMIC DNA]</scope>
</reference>
<dbReference type="PANTHER" id="PTHR43525:SF1">
    <property type="entry name" value="PROTEIN MALY"/>
    <property type="match status" value="1"/>
</dbReference>
<dbReference type="HOGENOM" id="CLU_017584_15_3_9"/>
<dbReference type="InterPro" id="IPR015421">
    <property type="entry name" value="PyrdxlP-dep_Trfase_major"/>
</dbReference>
<dbReference type="InterPro" id="IPR015422">
    <property type="entry name" value="PyrdxlP-dep_Trfase_small"/>
</dbReference>
<dbReference type="InterPro" id="IPR004839">
    <property type="entry name" value="Aminotransferase_I/II_large"/>
</dbReference>
<dbReference type="Gene3D" id="3.40.640.10">
    <property type="entry name" value="Type I PLP-dependent aspartate aminotransferase-like (Major domain)"/>
    <property type="match status" value="1"/>
</dbReference>
<dbReference type="EC" id="4.4.1.13" evidence="2"/>
<proteinExistence type="inferred from homology"/>
<dbReference type="PANTHER" id="PTHR43525">
    <property type="entry name" value="PROTEIN MALY"/>
    <property type="match status" value="1"/>
</dbReference>
<dbReference type="Gene3D" id="3.90.1150.10">
    <property type="entry name" value="Aspartate Aminotransferase, domain 1"/>
    <property type="match status" value="1"/>
</dbReference>
<evidence type="ECO:0000313" key="7">
    <source>
        <dbReference type="EMBL" id="CDD12471.1"/>
    </source>
</evidence>
<dbReference type="GO" id="GO:0030170">
    <property type="term" value="F:pyridoxal phosphate binding"/>
    <property type="evidence" value="ECO:0007669"/>
    <property type="project" value="InterPro"/>
</dbReference>
<dbReference type="AlphaFoldDB" id="R6X809"/>
<evidence type="ECO:0000256" key="2">
    <source>
        <dbReference type="ARBA" id="ARBA00012224"/>
    </source>
</evidence>
<accession>R6X809</accession>
<evidence type="ECO:0000256" key="4">
    <source>
        <dbReference type="ARBA" id="ARBA00023239"/>
    </source>
</evidence>
<dbReference type="GO" id="GO:0047804">
    <property type="term" value="F:cysteine-S-conjugate beta-lyase activity"/>
    <property type="evidence" value="ECO:0007669"/>
    <property type="project" value="UniProtKB-EC"/>
</dbReference>
<feature type="domain" description="Aminotransferase class I/classII large" evidence="6">
    <location>
        <begin position="68"/>
        <end position="213"/>
    </location>
</feature>
<sequence>MTKYDFDKTIDRRNTDCLKYDFAIQRGRPADVLPFWVADMDFPIAREIQEALVERCQHAIFGYSESTEAYFHAVRDWYTKHFNWSPKTEWLTKTPGIVFALAMAVKAFTQKGEGVLVQQPVYYPFSEVIEDNERKLINSPLILKSGHYEMDFANLEEKIVANNVNLMLLCSPHNPVGRVWTRAELQKVGDICLKHGVITVSDEIHGYFVWGNNSQTVFASLGAV</sequence>
<protein>
    <recommendedName>
        <fullName evidence="2">cysteine-S-conjugate beta-lyase</fullName>
        <ecNumber evidence="2">4.4.1.13</ecNumber>
    </recommendedName>
</protein>
<evidence type="ECO:0000256" key="1">
    <source>
        <dbReference type="ARBA" id="ARBA00001933"/>
    </source>
</evidence>
<organism evidence="7 8">
    <name type="scientific">Phascolarctobacterium succinatutens CAG:287</name>
    <dbReference type="NCBI Taxonomy" id="1263101"/>
    <lineage>
        <taxon>Bacteria</taxon>
        <taxon>Bacillati</taxon>
        <taxon>Bacillota</taxon>
        <taxon>Negativicutes</taxon>
        <taxon>Acidaminococcales</taxon>
        <taxon>Acidaminococcaceae</taxon>
        <taxon>Phascolarctobacterium</taxon>
    </lineage>
</organism>
<dbReference type="Pfam" id="PF00155">
    <property type="entry name" value="Aminotran_1_2"/>
    <property type="match status" value="1"/>
</dbReference>